<keyword evidence="2" id="KW-1185">Reference proteome</keyword>
<reference evidence="1 2" key="1">
    <citation type="journal article" date="2024" name="Science">
        <title>Giant polyketide synthase enzymes in the biosynthesis of giant marine polyether toxins.</title>
        <authorList>
            <person name="Fallon T.R."/>
            <person name="Shende V.V."/>
            <person name="Wierzbicki I.H."/>
            <person name="Pendleton A.L."/>
            <person name="Watervoot N.F."/>
            <person name="Auber R.P."/>
            <person name="Gonzalez D.J."/>
            <person name="Wisecaver J.H."/>
            <person name="Moore B.S."/>
        </authorList>
    </citation>
    <scope>NUCLEOTIDE SEQUENCE [LARGE SCALE GENOMIC DNA]</scope>
    <source>
        <strain evidence="1 2">12B1</strain>
    </source>
</reference>
<dbReference type="EMBL" id="JBGBPQ010000014">
    <property type="protein sequence ID" value="KAL1510908.1"/>
    <property type="molecule type" value="Genomic_DNA"/>
</dbReference>
<protein>
    <submittedName>
        <fullName evidence="1">Uncharacterized protein</fullName>
    </submittedName>
</protein>
<comment type="caution">
    <text evidence="1">The sequence shown here is derived from an EMBL/GenBank/DDBJ whole genome shotgun (WGS) entry which is preliminary data.</text>
</comment>
<sequence length="92" mass="9614">MEVDSRLKALLAELTASSTRTQKGSIDDDEGRGVINAATAFAESCAEQCATLEAKINSTRGAPALPTMRSAEVASVLQEICRRLDEGTGDAA</sequence>
<accession>A0AB34J2K9</accession>
<dbReference type="Proteomes" id="UP001515480">
    <property type="component" value="Unassembled WGS sequence"/>
</dbReference>
<dbReference type="AlphaFoldDB" id="A0AB34J2K9"/>
<name>A0AB34J2K9_PRYPA</name>
<gene>
    <name evidence="1" type="ORF">AB1Y20_005737</name>
</gene>
<organism evidence="1 2">
    <name type="scientific">Prymnesium parvum</name>
    <name type="common">Toxic golden alga</name>
    <dbReference type="NCBI Taxonomy" id="97485"/>
    <lineage>
        <taxon>Eukaryota</taxon>
        <taxon>Haptista</taxon>
        <taxon>Haptophyta</taxon>
        <taxon>Prymnesiophyceae</taxon>
        <taxon>Prymnesiales</taxon>
        <taxon>Prymnesiaceae</taxon>
        <taxon>Prymnesium</taxon>
    </lineage>
</organism>
<proteinExistence type="predicted"/>
<evidence type="ECO:0000313" key="1">
    <source>
        <dbReference type="EMBL" id="KAL1510908.1"/>
    </source>
</evidence>
<evidence type="ECO:0000313" key="2">
    <source>
        <dbReference type="Proteomes" id="UP001515480"/>
    </source>
</evidence>